<comment type="caution">
    <text evidence="7">The sequence shown here is derived from an EMBL/GenBank/DDBJ whole genome shotgun (WGS) entry which is preliminary data.</text>
</comment>
<evidence type="ECO:0000256" key="2">
    <source>
        <dbReference type="ARBA" id="ARBA00022729"/>
    </source>
</evidence>
<evidence type="ECO:0000313" key="7">
    <source>
        <dbReference type="EMBL" id="GAA3192693.1"/>
    </source>
</evidence>
<keyword evidence="5" id="KW-0449">Lipoprotein</keyword>
<keyword evidence="4" id="KW-0564">Palmitate</keyword>
<evidence type="ECO:0000256" key="1">
    <source>
        <dbReference type="ARBA" id="ARBA00022475"/>
    </source>
</evidence>
<proteinExistence type="predicted"/>
<gene>
    <name evidence="7" type="ORF">GCM10010468_01600</name>
</gene>
<dbReference type="PROSITE" id="PS51257">
    <property type="entry name" value="PROKAR_LIPOPROTEIN"/>
    <property type="match status" value="1"/>
</dbReference>
<evidence type="ECO:0000256" key="5">
    <source>
        <dbReference type="ARBA" id="ARBA00023288"/>
    </source>
</evidence>
<dbReference type="Gene3D" id="3.40.190.10">
    <property type="entry name" value="Periplasmic binding protein-like II"/>
    <property type="match status" value="1"/>
</dbReference>
<dbReference type="SUPFAM" id="SSF53850">
    <property type="entry name" value="Periplasmic binding protein-like II"/>
    <property type="match status" value="1"/>
</dbReference>
<evidence type="ECO:0000256" key="4">
    <source>
        <dbReference type="ARBA" id="ARBA00023139"/>
    </source>
</evidence>
<feature type="signal peptide" evidence="6">
    <location>
        <begin position="1"/>
        <end position="19"/>
    </location>
</feature>
<dbReference type="EMBL" id="BAAAUV010000001">
    <property type="protein sequence ID" value="GAA3192693.1"/>
    <property type="molecule type" value="Genomic_DNA"/>
</dbReference>
<protein>
    <submittedName>
        <fullName evidence="7">Extracellular solute-binding protein</fullName>
    </submittedName>
</protein>
<organism evidence="7 8">
    <name type="scientific">Actinocorallia longicatena</name>
    <dbReference type="NCBI Taxonomy" id="111803"/>
    <lineage>
        <taxon>Bacteria</taxon>
        <taxon>Bacillati</taxon>
        <taxon>Actinomycetota</taxon>
        <taxon>Actinomycetes</taxon>
        <taxon>Streptosporangiales</taxon>
        <taxon>Thermomonosporaceae</taxon>
        <taxon>Actinocorallia</taxon>
    </lineage>
</organism>
<evidence type="ECO:0000256" key="6">
    <source>
        <dbReference type="SAM" id="SignalP"/>
    </source>
</evidence>
<keyword evidence="1" id="KW-1003">Cell membrane</keyword>
<accession>A0ABP6PY47</accession>
<sequence>MRVKFAVAGVLALSLLATACGSSGDDESPETTPKAQGKVELSFWSWAPNIEKIVAKWNASHPDVHVTFSQQANGDDLATKILTASKAGNAPDVFQAEYQVLPTYISNNAVADIAKEAGDLKSRFADGVWSQVTLGGDAVYAIPQDSGPMMYYYRADLFEKYGLKVPTTWDEFAQQAEILHKKDPKKYLTNFSAADAGWFTGLAQQAGASWWSPSGDTWKVAVNDEATRKVAGFWSGLVQKDLIDKQPSYTPKWNKALADGTLLSWPSAVWGPGVLAANAPKTAGKWKIAPLPQWAAGENKTGSWGGSATAVSAGSKNKAAAAAFAAWLNTDSEATTDLVKESAVYPAATSAQTGPALQSAPEFFSNQPDFYTVAGQIAGTAQGFTFGPNVNVTYSAYKDAFAKAIASGGAFDGALDQMQTSTVDDMKKNGFKVS</sequence>
<dbReference type="PANTHER" id="PTHR43649">
    <property type="entry name" value="ARABINOSE-BINDING PROTEIN-RELATED"/>
    <property type="match status" value="1"/>
</dbReference>
<dbReference type="InterPro" id="IPR050490">
    <property type="entry name" value="Bact_solute-bd_prot1"/>
</dbReference>
<name>A0ABP6PY47_9ACTN</name>
<feature type="chain" id="PRO_5047476346" evidence="6">
    <location>
        <begin position="20"/>
        <end position="434"/>
    </location>
</feature>
<keyword evidence="8" id="KW-1185">Reference proteome</keyword>
<dbReference type="Pfam" id="PF01547">
    <property type="entry name" value="SBP_bac_1"/>
    <property type="match status" value="1"/>
</dbReference>
<dbReference type="InterPro" id="IPR006059">
    <property type="entry name" value="SBP"/>
</dbReference>
<keyword evidence="3" id="KW-0472">Membrane</keyword>
<dbReference type="PANTHER" id="PTHR43649:SF33">
    <property type="entry name" value="POLYGALACTURONAN_RHAMNOGALACTURONAN-BINDING PROTEIN YTCQ"/>
    <property type="match status" value="1"/>
</dbReference>
<evidence type="ECO:0000256" key="3">
    <source>
        <dbReference type="ARBA" id="ARBA00023136"/>
    </source>
</evidence>
<dbReference type="RefSeq" id="WP_344821154.1">
    <property type="nucleotide sequence ID" value="NZ_BAAAUV010000001.1"/>
</dbReference>
<reference evidence="8" key="1">
    <citation type="journal article" date="2019" name="Int. J. Syst. Evol. Microbiol.">
        <title>The Global Catalogue of Microorganisms (GCM) 10K type strain sequencing project: providing services to taxonomists for standard genome sequencing and annotation.</title>
        <authorList>
            <consortium name="The Broad Institute Genomics Platform"/>
            <consortium name="The Broad Institute Genome Sequencing Center for Infectious Disease"/>
            <person name="Wu L."/>
            <person name="Ma J."/>
        </authorList>
    </citation>
    <scope>NUCLEOTIDE SEQUENCE [LARGE SCALE GENOMIC DNA]</scope>
    <source>
        <strain evidence="8">JCM 9377</strain>
    </source>
</reference>
<evidence type="ECO:0000313" key="8">
    <source>
        <dbReference type="Proteomes" id="UP001501237"/>
    </source>
</evidence>
<dbReference type="Proteomes" id="UP001501237">
    <property type="component" value="Unassembled WGS sequence"/>
</dbReference>
<keyword evidence="2 6" id="KW-0732">Signal</keyword>